<proteinExistence type="inferred from homology"/>
<evidence type="ECO:0000313" key="11">
    <source>
        <dbReference type="Proteomes" id="UP001300502"/>
    </source>
</evidence>
<dbReference type="AlphaFoldDB" id="A0AAV9IIE4"/>
<reference evidence="10 11" key="1">
    <citation type="submission" date="2022-07" db="EMBL/GenBank/DDBJ databases">
        <title>Genome-wide signatures of adaptation to extreme environments.</title>
        <authorList>
            <person name="Cho C.H."/>
            <person name="Yoon H.S."/>
        </authorList>
    </citation>
    <scope>NUCLEOTIDE SEQUENCE [LARGE SCALE GENOMIC DNA]</scope>
    <source>
        <strain evidence="10 11">108.79 E11</strain>
    </source>
</reference>
<organism evidence="10 11">
    <name type="scientific">Galdieria yellowstonensis</name>
    <dbReference type="NCBI Taxonomy" id="3028027"/>
    <lineage>
        <taxon>Eukaryota</taxon>
        <taxon>Rhodophyta</taxon>
        <taxon>Bangiophyceae</taxon>
        <taxon>Galdieriales</taxon>
        <taxon>Galdieriaceae</taxon>
        <taxon>Galdieria</taxon>
    </lineage>
</organism>
<evidence type="ECO:0000256" key="2">
    <source>
        <dbReference type="ARBA" id="ARBA00022741"/>
    </source>
</evidence>
<dbReference type="PANTHER" id="PTHR45923:SF2">
    <property type="entry name" value="PROTEIN SEY1"/>
    <property type="match status" value="1"/>
</dbReference>
<accession>A0AAV9IIE4</accession>
<gene>
    <name evidence="10" type="ORF">GAYE_SCF34G4969</name>
</gene>
<dbReference type="InterPro" id="IPR030386">
    <property type="entry name" value="G_GB1_RHD3_dom"/>
</dbReference>
<sequence>MNWDTDTSSLNQGSEVSTENRVSNHIFHVEAAHGVPIVTSQGNFVAEQINSLLSEAVEEWPSQTEENDDEAREFAIISAIGVKGSGKTTFFNQLFGTHLQVGSPLKRSEQERGTKGAMMAVGQTAGSRHLLLIDTEGMDGKSSQAAPNSKRLERIVTLTVAVSDVILYHVWLADLGRFEAAGYGVFYTVFGEHLKIFQRDHPSKTLLLFVIHDHDDGSSLERLKKLIVTDMEHIWDNVEKPGDYKTAKLSEFFDIDLVSLPHPRYRREEYEGAVAAIRNRFLGDFRNNEDYFLKREYSKELPLESFATYAEVVWSELTRSDQESGGSHLVSSGVPSQRELLATYQCDLSYETQMHNAMEKCQRWQNETSRGKLIDKFGHKASSLYTEAMDSYDTSTAPYSSFQVRAQKRNSLANLLQTQLKSLFQKQIALLQQQGLNKFKDMLLSAVAAKGSISEYDQHVAMRRIDDWFIKKAEDLVVPSLRLHYRLYRLEMQNALNETATKFRDSPTVQMQAMQKLEKLASRPPPKQRGVVVGLGLNAAIRPSGYGNLQMLANYNKGPHSMNISLVNDRDVAQQEGQSDLRLFRIQPTLHFDIDI</sequence>
<keyword evidence="2" id="KW-0547">Nucleotide-binding</keyword>
<keyword evidence="4" id="KW-0256">Endoplasmic reticulum</keyword>
<dbReference type="InterPro" id="IPR027417">
    <property type="entry name" value="P-loop_NTPase"/>
</dbReference>
<evidence type="ECO:0000313" key="10">
    <source>
        <dbReference type="EMBL" id="KAK4527048.1"/>
    </source>
</evidence>
<comment type="caution">
    <text evidence="10">The sequence shown here is derived from an EMBL/GenBank/DDBJ whole genome shotgun (WGS) entry which is preliminary data.</text>
</comment>
<feature type="domain" description="GB1/RHD3-type G" evidence="9">
    <location>
        <begin position="71"/>
        <end position="297"/>
    </location>
</feature>
<dbReference type="Proteomes" id="UP001300502">
    <property type="component" value="Unassembled WGS sequence"/>
</dbReference>
<dbReference type="InterPro" id="IPR046758">
    <property type="entry name" value="Sey1/RHD3-like_3HB"/>
</dbReference>
<dbReference type="PROSITE" id="PS51715">
    <property type="entry name" value="G_GB1_RHD3"/>
    <property type="match status" value="1"/>
</dbReference>
<keyword evidence="7" id="KW-0472">Membrane</keyword>
<evidence type="ECO:0000256" key="3">
    <source>
        <dbReference type="ARBA" id="ARBA00022801"/>
    </source>
</evidence>
<dbReference type="EMBL" id="JANCYU010000047">
    <property type="protein sequence ID" value="KAK4527048.1"/>
    <property type="molecule type" value="Genomic_DNA"/>
</dbReference>
<evidence type="ECO:0000256" key="5">
    <source>
        <dbReference type="ARBA" id="ARBA00022989"/>
    </source>
</evidence>
<dbReference type="GO" id="GO:0005783">
    <property type="term" value="C:endoplasmic reticulum"/>
    <property type="evidence" value="ECO:0007669"/>
    <property type="project" value="TreeGrafter"/>
</dbReference>
<dbReference type="Pfam" id="PF20428">
    <property type="entry name" value="Sey1_3HB"/>
    <property type="match status" value="1"/>
</dbReference>
<evidence type="ECO:0000256" key="4">
    <source>
        <dbReference type="ARBA" id="ARBA00022824"/>
    </source>
</evidence>
<evidence type="ECO:0000256" key="8">
    <source>
        <dbReference type="PROSITE-ProRule" id="PRU01052"/>
    </source>
</evidence>
<evidence type="ECO:0000256" key="6">
    <source>
        <dbReference type="ARBA" id="ARBA00023134"/>
    </source>
</evidence>
<name>A0AAV9IIE4_9RHOD</name>
<dbReference type="GO" id="GO:0003924">
    <property type="term" value="F:GTPase activity"/>
    <property type="evidence" value="ECO:0007669"/>
    <property type="project" value="TreeGrafter"/>
</dbReference>
<evidence type="ECO:0000259" key="9">
    <source>
        <dbReference type="PROSITE" id="PS51715"/>
    </source>
</evidence>
<dbReference type="GO" id="GO:0005525">
    <property type="term" value="F:GTP binding"/>
    <property type="evidence" value="ECO:0007669"/>
    <property type="project" value="UniProtKB-KW"/>
</dbReference>
<keyword evidence="5" id="KW-1133">Transmembrane helix</keyword>
<keyword evidence="11" id="KW-1185">Reference proteome</keyword>
<evidence type="ECO:0000256" key="1">
    <source>
        <dbReference type="ARBA" id="ARBA00022692"/>
    </source>
</evidence>
<keyword evidence="1" id="KW-0812">Transmembrane</keyword>
<dbReference type="SUPFAM" id="SSF52540">
    <property type="entry name" value="P-loop containing nucleoside triphosphate hydrolases"/>
    <property type="match status" value="1"/>
</dbReference>
<comment type="similarity">
    <text evidence="8">Belongs to the TRAFAC class dynamin-like GTPase superfamily. GB1/RHD3 GTPase family.</text>
</comment>
<evidence type="ECO:0000256" key="7">
    <source>
        <dbReference type="ARBA" id="ARBA00023136"/>
    </source>
</evidence>
<dbReference type="Pfam" id="PF05879">
    <property type="entry name" value="RHD3_GTPase"/>
    <property type="match status" value="1"/>
</dbReference>
<keyword evidence="6" id="KW-0342">GTP-binding</keyword>
<dbReference type="PANTHER" id="PTHR45923">
    <property type="entry name" value="PROTEIN SEY1"/>
    <property type="match status" value="1"/>
</dbReference>
<dbReference type="GO" id="GO:0016320">
    <property type="term" value="P:endoplasmic reticulum membrane fusion"/>
    <property type="evidence" value="ECO:0007669"/>
    <property type="project" value="TreeGrafter"/>
</dbReference>
<dbReference type="InterPro" id="IPR008803">
    <property type="entry name" value="RHD3/Sey1"/>
</dbReference>
<protein>
    <recommendedName>
        <fullName evidence="9">GB1/RHD3-type G domain-containing protein</fullName>
    </recommendedName>
</protein>
<keyword evidence="3" id="KW-0378">Hydrolase</keyword>
<dbReference type="Gene3D" id="3.40.50.300">
    <property type="entry name" value="P-loop containing nucleotide triphosphate hydrolases"/>
    <property type="match status" value="1"/>
</dbReference>